<name>A0ABT5XBW8_9EURY</name>
<keyword evidence="1" id="KW-0472">Membrane</keyword>
<organism evidence="3 4">
    <name type="scientific">Candidatus Methanocrinis alkalitolerans</name>
    <dbReference type="NCBI Taxonomy" id="3033395"/>
    <lineage>
        <taxon>Archaea</taxon>
        <taxon>Methanobacteriati</taxon>
        <taxon>Methanobacteriota</taxon>
        <taxon>Stenosarchaea group</taxon>
        <taxon>Methanomicrobia</taxon>
        <taxon>Methanotrichales</taxon>
        <taxon>Methanotrichaceae</taxon>
        <taxon>Methanocrinis</taxon>
    </lineage>
</organism>
<feature type="transmembrane region" description="Helical" evidence="1">
    <location>
        <begin position="12"/>
        <end position="32"/>
    </location>
</feature>
<feature type="domain" description="Flavinylation-associated cytochrome" evidence="2">
    <location>
        <begin position="9"/>
        <end position="82"/>
    </location>
</feature>
<evidence type="ECO:0000256" key="1">
    <source>
        <dbReference type="SAM" id="Phobius"/>
    </source>
</evidence>
<comment type="caution">
    <text evidence="3">The sequence shown here is derived from an EMBL/GenBank/DDBJ whole genome shotgun (WGS) entry which is preliminary data.</text>
</comment>
<accession>A0ABT5XBW8</accession>
<proteinExistence type="predicted"/>
<keyword evidence="1" id="KW-0812">Transmembrane</keyword>
<keyword evidence="4" id="KW-1185">Reference proteome</keyword>
<evidence type="ECO:0000259" key="2">
    <source>
        <dbReference type="Pfam" id="PF14358"/>
    </source>
</evidence>
<dbReference type="Pfam" id="PF14358">
    <property type="entry name" value="DUF4405"/>
    <property type="match status" value="1"/>
</dbReference>
<dbReference type="InterPro" id="IPR025517">
    <property type="entry name" value="DUF4405"/>
</dbReference>
<evidence type="ECO:0000313" key="4">
    <source>
        <dbReference type="Proteomes" id="UP001215956"/>
    </source>
</evidence>
<feature type="transmembrane region" description="Helical" evidence="1">
    <location>
        <begin position="65"/>
        <end position="85"/>
    </location>
</feature>
<dbReference type="EMBL" id="JARFPL010000002">
    <property type="protein sequence ID" value="MDF0592146.1"/>
    <property type="molecule type" value="Genomic_DNA"/>
</dbReference>
<sequence length="102" mass="11122">MNRTALNLLVDLISFIAFLASTASGLVLLWALSAAGGGFRGGGATLAGELFLGISRPEWIALHRIASLILAALILLHIALHWHWIRNRWRRISDKTSVLAEP</sequence>
<protein>
    <submittedName>
        <fullName evidence="3">DUF4405 domain-containing protein</fullName>
    </submittedName>
</protein>
<reference evidence="3 4" key="1">
    <citation type="submission" date="2023-03" db="EMBL/GenBank/DDBJ databases">
        <title>Whole genome sequencing of Methanotrichaceae archaeon M04Ac.</title>
        <authorList>
            <person name="Khomyakova M.A."/>
            <person name="Merkel A.Y."/>
            <person name="Slobodkin A.I."/>
        </authorList>
    </citation>
    <scope>NUCLEOTIDE SEQUENCE [LARGE SCALE GENOMIC DNA]</scope>
    <source>
        <strain evidence="3 4">M04Ac</strain>
    </source>
</reference>
<keyword evidence="1" id="KW-1133">Transmembrane helix</keyword>
<gene>
    <name evidence="3" type="ORF">P0O24_00905</name>
</gene>
<evidence type="ECO:0000313" key="3">
    <source>
        <dbReference type="EMBL" id="MDF0592146.1"/>
    </source>
</evidence>
<dbReference type="Proteomes" id="UP001215956">
    <property type="component" value="Unassembled WGS sequence"/>
</dbReference>
<dbReference type="RefSeq" id="WP_316967857.1">
    <property type="nucleotide sequence ID" value="NZ_JARFPL010000002.1"/>
</dbReference>